<dbReference type="GO" id="GO:0016620">
    <property type="term" value="F:oxidoreductase activity, acting on the aldehyde or oxo group of donors, NAD or NADP as acceptor"/>
    <property type="evidence" value="ECO:0007669"/>
    <property type="project" value="InterPro"/>
</dbReference>
<evidence type="ECO:0000256" key="1">
    <source>
        <dbReference type="ARBA" id="ARBA00009986"/>
    </source>
</evidence>
<evidence type="ECO:0000256" key="4">
    <source>
        <dbReference type="RuleBase" id="RU003345"/>
    </source>
</evidence>
<name>A0A1X0JMJ5_9MYCO</name>
<dbReference type="PROSITE" id="PS00687">
    <property type="entry name" value="ALDEHYDE_DEHYDR_GLU"/>
    <property type="match status" value="1"/>
</dbReference>
<evidence type="ECO:0000313" key="6">
    <source>
        <dbReference type="EMBL" id="ORB64012.1"/>
    </source>
</evidence>
<dbReference type="InterPro" id="IPR015590">
    <property type="entry name" value="Aldehyde_DH_dom"/>
</dbReference>
<dbReference type="EMBL" id="MVIM01000009">
    <property type="protein sequence ID" value="ORB64012.1"/>
    <property type="molecule type" value="Genomic_DNA"/>
</dbReference>
<dbReference type="SUPFAM" id="SSF53720">
    <property type="entry name" value="ALDH-like"/>
    <property type="match status" value="1"/>
</dbReference>
<comment type="caution">
    <text evidence="6">The sequence shown here is derived from an EMBL/GenBank/DDBJ whole genome shotgun (WGS) entry which is preliminary data.</text>
</comment>
<gene>
    <name evidence="6" type="ORF">BST47_17560</name>
</gene>
<dbReference type="OrthoDB" id="6882680at2"/>
<dbReference type="PANTHER" id="PTHR11699">
    <property type="entry name" value="ALDEHYDE DEHYDROGENASE-RELATED"/>
    <property type="match status" value="1"/>
</dbReference>
<feature type="active site" evidence="3">
    <location>
        <position position="257"/>
    </location>
</feature>
<dbReference type="Pfam" id="PF00171">
    <property type="entry name" value="Aldedh"/>
    <property type="match status" value="1"/>
</dbReference>
<evidence type="ECO:0000313" key="7">
    <source>
        <dbReference type="Proteomes" id="UP000192411"/>
    </source>
</evidence>
<dbReference type="FunFam" id="3.40.309.10:FF:000009">
    <property type="entry name" value="Aldehyde dehydrogenase A"/>
    <property type="match status" value="1"/>
</dbReference>
<dbReference type="PROSITE" id="PS00070">
    <property type="entry name" value="ALDEHYDE_DEHYDR_CYS"/>
    <property type="match status" value="1"/>
</dbReference>
<dbReference type="RefSeq" id="WP_083127080.1">
    <property type="nucleotide sequence ID" value="NZ_MVIM01000009.1"/>
</dbReference>
<dbReference type="InterPro" id="IPR016162">
    <property type="entry name" value="Ald_DH_N"/>
</dbReference>
<proteinExistence type="inferred from homology"/>
<dbReference type="FunFam" id="3.40.605.10:FF:000007">
    <property type="entry name" value="NAD/NADP-dependent betaine aldehyde dehydrogenase"/>
    <property type="match status" value="1"/>
</dbReference>
<dbReference type="InterPro" id="IPR016160">
    <property type="entry name" value="Ald_DH_CS_CYS"/>
</dbReference>
<dbReference type="AlphaFoldDB" id="A0A1X0JMJ5"/>
<dbReference type="Gene3D" id="3.40.605.10">
    <property type="entry name" value="Aldehyde Dehydrogenase, Chain A, domain 1"/>
    <property type="match status" value="1"/>
</dbReference>
<dbReference type="InterPro" id="IPR016161">
    <property type="entry name" value="Ald_DH/histidinol_DH"/>
</dbReference>
<evidence type="ECO:0000256" key="2">
    <source>
        <dbReference type="ARBA" id="ARBA00023002"/>
    </source>
</evidence>
<accession>A0A1X0JMJ5</accession>
<keyword evidence="7" id="KW-1185">Reference proteome</keyword>
<dbReference type="InterPro" id="IPR029510">
    <property type="entry name" value="Ald_DH_CS_GLU"/>
</dbReference>
<dbReference type="Proteomes" id="UP000192411">
    <property type="component" value="Unassembled WGS sequence"/>
</dbReference>
<sequence length="490" mass="51640">MTADDTAIPDRLRSGPLLIGGDHVTNASGGTYQHVYPGTGQVNFSTEIAGEQEIELAVSIGVEAQRAWASLTVDKRRAILMDLADAIGDHQDELSLLNVHDYGVPRLMSANGVLTERFLRYYAGYIDKPLGTTSHVEASSALNITEHEPFGVVGVITPWNGPLVVIGLAVAPALAAGNAVVLKPSELAPLAPLRFGEICLEAGLPAGLVNVVTAGAAGGQALVRHPGVRKIHFTGGEKTARSVIGAASQNLTPVTAELGGNAAMVVFDDADIDSAASIAAFQGPLGQSGQSCACASRILIQDDVYEEFVEKFLATISSVTIGDPLRPDVMFGPVVSQSAAERIIGVIDDAVNHGWGKLLSGGHRMEGELAEGFFVAPTVFSDVDDLSPLAQQETFGPVVSLSRFTHEAEAVRTANDTVYGLNAYVFTSNLNRAHRVARQLEAGSVWVNSHSDIEPQSPYGGYKRSGFGRSGGIEGLHEFLQVKNIRIAAN</sequence>
<organism evidence="6 7">
    <name type="scientific">Mycolicibacterium tusciae</name>
    <dbReference type="NCBI Taxonomy" id="75922"/>
    <lineage>
        <taxon>Bacteria</taxon>
        <taxon>Bacillati</taxon>
        <taxon>Actinomycetota</taxon>
        <taxon>Actinomycetes</taxon>
        <taxon>Mycobacteriales</taxon>
        <taxon>Mycobacteriaceae</taxon>
        <taxon>Mycolicibacterium</taxon>
    </lineage>
</organism>
<dbReference type="Gene3D" id="3.40.309.10">
    <property type="entry name" value="Aldehyde Dehydrogenase, Chain A, domain 2"/>
    <property type="match status" value="1"/>
</dbReference>
<dbReference type="STRING" id="75922.BST47_17560"/>
<evidence type="ECO:0000259" key="5">
    <source>
        <dbReference type="Pfam" id="PF00171"/>
    </source>
</evidence>
<comment type="similarity">
    <text evidence="1 4">Belongs to the aldehyde dehydrogenase family.</text>
</comment>
<protein>
    <submittedName>
        <fullName evidence="6">Aldehyde dehydrogenase</fullName>
    </submittedName>
</protein>
<feature type="domain" description="Aldehyde dehydrogenase" evidence="5">
    <location>
        <begin position="27"/>
        <end position="485"/>
    </location>
</feature>
<evidence type="ECO:0000256" key="3">
    <source>
        <dbReference type="PROSITE-ProRule" id="PRU10007"/>
    </source>
</evidence>
<reference evidence="6 7" key="1">
    <citation type="submission" date="2017-02" db="EMBL/GenBank/DDBJ databases">
        <title>The new phylogeny of genus Mycobacterium.</title>
        <authorList>
            <person name="Tortoli E."/>
            <person name="Trovato A."/>
            <person name="Cirillo D.M."/>
        </authorList>
    </citation>
    <scope>NUCLEOTIDE SEQUENCE [LARGE SCALE GENOMIC DNA]</scope>
    <source>
        <strain evidence="6 7">DSM 44338</strain>
    </source>
</reference>
<keyword evidence="2 4" id="KW-0560">Oxidoreductase</keyword>
<dbReference type="InterPro" id="IPR016163">
    <property type="entry name" value="Ald_DH_C"/>
</dbReference>